<sequence length="241" mass="25028">MNNVSAPAGGERTRTRGRPPGNPPTRERIAEVARGLFLERGYRGTTLRAVAAAAGVDSALIAYHFGSKQGLFGEALRVRCGQSLAVAEALAAGRGGGPAELADRLLRAITDLGDDPAPGDPLSGFGRMALGADEEALPVLREFLEREVLARIAEYLGGPDATERATAAMTLMGGLIFTRYLNPLGPVAALSPEEVRRILGPALRAALAGPRRPARFTRPERPAARTASGLATGSARAATAG</sequence>
<organism evidence="5 6">
    <name type="scientific">Streptomyces boetiae</name>
    <dbReference type="NCBI Taxonomy" id="3075541"/>
    <lineage>
        <taxon>Bacteria</taxon>
        <taxon>Bacillati</taxon>
        <taxon>Actinomycetota</taxon>
        <taxon>Actinomycetes</taxon>
        <taxon>Kitasatosporales</taxon>
        <taxon>Streptomycetaceae</taxon>
        <taxon>Streptomyces</taxon>
    </lineage>
</organism>
<evidence type="ECO:0000313" key="5">
    <source>
        <dbReference type="EMBL" id="MDT0306622.1"/>
    </source>
</evidence>
<feature type="region of interest" description="Disordered" evidence="3">
    <location>
        <begin position="1"/>
        <end position="26"/>
    </location>
</feature>
<dbReference type="Proteomes" id="UP001183388">
    <property type="component" value="Unassembled WGS sequence"/>
</dbReference>
<protein>
    <submittedName>
        <fullName evidence="5">TetR family transcriptional regulator</fullName>
    </submittedName>
</protein>
<dbReference type="InterPro" id="IPR050109">
    <property type="entry name" value="HTH-type_TetR-like_transc_reg"/>
</dbReference>
<name>A0ABU2L5H5_9ACTN</name>
<reference evidence="6" key="1">
    <citation type="submission" date="2023-07" db="EMBL/GenBank/DDBJ databases">
        <title>30 novel species of actinomycetes from the DSMZ collection.</title>
        <authorList>
            <person name="Nouioui I."/>
        </authorList>
    </citation>
    <scope>NUCLEOTIDE SEQUENCE [LARGE SCALE GENOMIC DNA]</scope>
    <source>
        <strain evidence="6">DSM 44917</strain>
    </source>
</reference>
<dbReference type="Pfam" id="PF17920">
    <property type="entry name" value="TetR_C_16"/>
    <property type="match status" value="1"/>
</dbReference>
<dbReference type="InterPro" id="IPR036271">
    <property type="entry name" value="Tet_transcr_reg_TetR-rel_C_sf"/>
</dbReference>
<evidence type="ECO:0000256" key="1">
    <source>
        <dbReference type="ARBA" id="ARBA00023125"/>
    </source>
</evidence>
<dbReference type="PANTHER" id="PTHR30055">
    <property type="entry name" value="HTH-TYPE TRANSCRIPTIONAL REGULATOR RUTR"/>
    <property type="match status" value="1"/>
</dbReference>
<dbReference type="SUPFAM" id="SSF46689">
    <property type="entry name" value="Homeodomain-like"/>
    <property type="match status" value="1"/>
</dbReference>
<evidence type="ECO:0000313" key="6">
    <source>
        <dbReference type="Proteomes" id="UP001183388"/>
    </source>
</evidence>
<dbReference type="Pfam" id="PF00440">
    <property type="entry name" value="TetR_N"/>
    <property type="match status" value="1"/>
</dbReference>
<dbReference type="Gene3D" id="1.10.357.10">
    <property type="entry name" value="Tetracycline Repressor, domain 2"/>
    <property type="match status" value="1"/>
</dbReference>
<accession>A0ABU2L5H5</accession>
<dbReference type="RefSeq" id="WP_311629547.1">
    <property type="nucleotide sequence ID" value="NZ_JAVREN010000006.1"/>
</dbReference>
<keyword evidence="1 2" id="KW-0238">DNA-binding</keyword>
<feature type="DNA-binding region" description="H-T-H motif" evidence="2">
    <location>
        <begin position="46"/>
        <end position="65"/>
    </location>
</feature>
<dbReference type="InterPro" id="IPR001647">
    <property type="entry name" value="HTH_TetR"/>
</dbReference>
<dbReference type="InterPro" id="IPR009057">
    <property type="entry name" value="Homeodomain-like_sf"/>
</dbReference>
<dbReference type="PRINTS" id="PR00455">
    <property type="entry name" value="HTHTETR"/>
</dbReference>
<evidence type="ECO:0000259" key="4">
    <source>
        <dbReference type="PROSITE" id="PS50977"/>
    </source>
</evidence>
<dbReference type="EMBL" id="JAVREN010000006">
    <property type="protein sequence ID" value="MDT0306622.1"/>
    <property type="molecule type" value="Genomic_DNA"/>
</dbReference>
<dbReference type="InterPro" id="IPR041678">
    <property type="entry name" value="TetR_C_16"/>
</dbReference>
<feature type="domain" description="HTH tetR-type" evidence="4">
    <location>
        <begin position="23"/>
        <end position="83"/>
    </location>
</feature>
<evidence type="ECO:0000256" key="3">
    <source>
        <dbReference type="SAM" id="MobiDB-lite"/>
    </source>
</evidence>
<comment type="caution">
    <text evidence="5">The sequence shown here is derived from an EMBL/GenBank/DDBJ whole genome shotgun (WGS) entry which is preliminary data.</text>
</comment>
<proteinExistence type="predicted"/>
<dbReference type="PANTHER" id="PTHR30055:SF235">
    <property type="entry name" value="TRANSCRIPTIONAL REGULATORY PROTEIN"/>
    <property type="match status" value="1"/>
</dbReference>
<feature type="region of interest" description="Disordered" evidence="3">
    <location>
        <begin position="210"/>
        <end position="241"/>
    </location>
</feature>
<dbReference type="Gene3D" id="1.10.10.60">
    <property type="entry name" value="Homeodomain-like"/>
    <property type="match status" value="1"/>
</dbReference>
<evidence type="ECO:0000256" key="2">
    <source>
        <dbReference type="PROSITE-ProRule" id="PRU00335"/>
    </source>
</evidence>
<gene>
    <name evidence="5" type="ORF">RM780_06560</name>
</gene>
<keyword evidence="6" id="KW-1185">Reference proteome</keyword>
<dbReference type="PROSITE" id="PS50977">
    <property type="entry name" value="HTH_TETR_2"/>
    <property type="match status" value="1"/>
</dbReference>
<dbReference type="SUPFAM" id="SSF48498">
    <property type="entry name" value="Tetracyclin repressor-like, C-terminal domain"/>
    <property type="match status" value="1"/>
</dbReference>